<comment type="caution">
    <text evidence="1">The sequence shown here is derived from an EMBL/GenBank/DDBJ whole genome shotgun (WGS) entry which is preliminary data.</text>
</comment>
<keyword evidence="2" id="KW-1185">Reference proteome</keyword>
<dbReference type="EMBL" id="VOQR01000001">
    <property type="protein sequence ID" value="TXC70000.1"/>
    <property type="molecule type" value="Genomic_DNA"/>
</dbReference>
<proteinExistence type="predicted"/>
<name>A0A5C6UC39_9SPHN</name>
<protein>
    <submittedName>
        <fullName evidence="1">Uncharacterized protein</fullName>
    </submittedName>
</protein>
<gene>
    <name evidence="1" type="ORF">FSB78_02800</name>
</gene>
<evidence type="ECO:0000313" key="2">
    <source>
        <dbReference type="Proteomes" id="UP000321250"/>
    </source>
</evidence>
<dbReference type="OrthoDB" id="7432442at2"/>
<evidence type="ECO:0000313" key="1">
    <source>
        <dbReference type="EMBL" id="TXC70000.1"/>
    </source>
</evidence>
<reference evidence="1 2" key="1">
    <citation type="journal article" date="2013" name="Antonie Van Leeuwenhoek">
        <title>Sphingomonas ginsenosidivorax sp. nov., with the ability to transform ginsenosides.</title>
        <authorList>
            <person name="Jin X.F."/>
            <person name="Kim J.K."/>
            <person name="Liu Q.M."/>
            <person name="Kang M.S."/>
            <person name="He D."/>
            <person name="Jin F.X."/>
            <person name="Kim S.C."/>
            <person name="Im W.T."/>
        </authorList>
    </citation>
    <scope>NUCLEOTIDE SEQUENCE [LARGE SCALE GENOMIC DNA]</scope>
    <source>
        <strain evidence="1 2">KHI67</strain>
    </source>
</reference>
<dbReference type="AlphaFoldDB" id="A0A5C6UC39"/>
<sequence length="202" mass="22368">MALTDRGVQFRLSVWHNDGVTFNQSKAARERRPIPPLDAAALERLALRYVERFATSRGKLTEYLVRKIRERGWEGEPADPAALAERMAGLGYVDDRVFAEAKAAAMQRRGLGGRRVAGALREARIDEADTDAVAPAIADRAVTSALAFARRKRIGPYALDEADRVLREKQIGAMIRAGHGFALARRIVSSPPKDDVDEKDFE</sequence>
<organism evidence="1 2">
    <name type="scientific">Sphingomonas ginsenosidivorax</name>
    <dbReference type="NCBI Taxonomy" id="862135"/>
    <lineage>
        <taxon>Bacteria</taxon>
        <taxon>Pseudomonadati</taxon>
        <taxon>Pseudomonadota</taxon>
        <taxon>Alphaproteobacteria</taxon>
        <taxon>Sphingomonadales</taxon>
        <taxon>Sphingomonadaceae</taxon>
        <taxon>Sphingomonas</taxon>
    </lineage>
</organism>
<dbReference type="Proteomes" id="UP000321250">
    <property type="component" value="Unassembled WGS sequence"/>
</dbReference>
<accession>A0A5C6UC39</accession>